<dbReference type="Proteomes" id="UP000269721">
    <property type="component" value="Unassembled WGS sequence"/>
</dbReference>
<gene>
    <name evidence="1" type="ORF">BDK51DRAFT_49796</name>
</gene>
<evidence type="ECO:0000313" key="1">
    <source>
        <dbReference type="EMBL" id="RKO90209.1"/>
    </source>
</evidence>
<name>A0A4P9WC38_9FUNG</name>
<keyword evidence="2" id="KW-1185">Reference proteome</keyword>
<sequence length="311" mass="34595">MASRTTIRIVNHHTQAEIVVQLRPAVDTIFSVKELVLATTTWFVGLDASHICVFDARKTLGGDSPTLVRADSTLIVQLVSRGNVCERECRRACGPTVYSSIRRSRHCVAAVVEAFSEASGSPGTLPPFNHQVLPIGHQRGQVGDTWGKDDASAARKRRLHHWEKNEHGDQGSSYPSSDSKTSILSLPLFIHNLSHVIIGFTQDRQTTVLRDWDYDHAEEAAVNDHPDYVNTCNDFVIFAEDILLARFISARGTNKQPAFTFLMIDFGQSETAKLLKGSEDRSALELLAEGKDTDRLDVFYCCPHSTAWVFE</sequence>
<dbReference type="AlphaFoldDB" id="A0A4P9WC38"/>
<dbReference type="EMBL" id="KZ995673">
    <property type="protein sequence ID" value="RKO90209.1"/>
    <property type="molecule type" value="Genomic_DNA"/>
</dbReference>
<proteinExistence type="predicted"/>
<accession>A0A4P9WC38</accession>
<evidence type="ECO:0000313" key="2">
    <source>
        <dbReference type="Proteomes" id="UP000269721"/>
    </source>
</evidence>
<protein>
    <submittedName>
        <fullName evidence="1">Uncharacterized protein</fullName>
    </submittedName>
</protein>
<organism evidence="1 2">
    <name type="scientific">Blyttiomyces helicus</name>
    <dbReference type="NCBI Taxonomy" id="388810"/>
    <lineage>
        <taxon>Eukaryota</taxon>
        <taxon>Fungi</taxon>
        <taxon>Fungi incertae sedis</taxon>
        <taxon>Chytridiomycota</taxon>
        <taxon>Chytridiomycota incertae sedis</taxon>
        <taxon>Chytridiomycetes</taxon>
        <taxon>Chytridiomycetes incertae sedis</taxon>
        <taxon>Blyttiomyces</taxon>
    </lineage>
</organism>
<reference evidence="2" key="1">
    <citation type="journal article" date="2018" name="Nat. Microbiol.">
        <title>Leveraging single-cell genomics to expand the fungal tree of life.</title>
        <authorList>
            <person name="Ahrendt S.R."/>
            <person name="Quandt C.A."/>
            <person name="Ciobanu D."/>
            <person name="Clum A."/>
            <person name="Salamov A."/>
            <person name="Andreopoulos B."/>
            <person name="Cheng J.F."/>
            <person name="Woyke T."/>
            <person name="Pelin A."/>
            <person name="Henrissat B."/>
            <person name="Reynolds N.K."/>
            <person name="Benny G.L."/>
            <person name="Smith M.E."/>
            <person name="James T.Y."/>
            <person name="Grigoriev I.V."/>
        </authorList>
    </citation>
    <scope>NUCLEOTIDE SEQUENCE [LARGE SCALE GENOMIC DNA]</scope>
</reference>